<dbReference type="InterPro" id="IPR050334">
    <property type="entry name" value="Molybdenum_import_ModC"/>
</dbReference>
<dbReference type="PANTHER" id="PTHR43514">
    <property type="entry name" value="ABC TRANSPORTER I FAMILY MEMBER 10"/>
    <property type="match status" value="1"/>
</dbReference>
<evidence type="ECO:0000256" key="2">
    <source>
        <dbReference type="ARBA" id="ARBA00022840"/>
    </source>
</evidence>
<dbReference type="RefSeq" id="WP_110557295.1">
    <property type="nucleotide sequence ID" value="NZ_NKUB01000017.1"/>
</dbReference>
<dbReference type="GO" id="GO:0005524">
    <property type="term" value="F:ATP binding"/>
    <property type="evidence" value="ECO:0007669"/>
    <property type="project" value="UniProtKB-KW"/>
</dbReference>
<dbReference type="SMART" id="SM00382">
    <property type="entry name" value="AAA"/>
    <property type="match status" value="1"/>
</dbReference>
<gene>
    <name evidence="4" type="ORF">CFR76_12245</name>
</gene>
<dbReference type="InterPro" id="IPR003439">
    <property type="entry name" value="ABC_transporter-like_ATP-bd"/>
</dbReference>
<proteinExistence type="predicted"/>
<dbReference type="SUPFAM" id="SSF52540">
    <property type="entry name" value="P-loop containing nucleoside triphosphate hydrolases"/>
    <property type="match status" value="1"/>
</dbReference>
<dbReference type="EMBL" id="NKUB01000017">
    <property type="protein sequence ID" value="PYD68955.1"/>
    <property type="molecule type" value="Genomic_DNA"/>
</dbReference>
<keyword evidence="5" id="KW-1185">Reference proteome</keyword>
<organism evidence="4 5">
    <name type="scientific">Komagataeibacter swingsii</name>
    <dbReference type="NCBI Taxonomy" id="215220"/>
    <lineage>
        <taxon>Bacteria</taxon>
        <taxon>Pseudomonadati</taxon>
        <taxon>Pseudomonadota</taxon>
        <taxon>Alphaproteobacteria</taxon>
        <taxon>Acetobacterales</taxon>
        <taxon>Acetobacteraceae</taxon>
        <taxon>Komagataeibacter</taxon>
    </lineage>
</organism>
<reference evidence="4 5" key="1">
    <citation type="submission" date="2017-07" db="EMBL/GenBank/DDBJ databases">
        <title>A draft genome sequence of Komagataeibacter swingsii LMG 22125.</title>
        <authorList>
            <person name="Skraban J."/>
            <person name="Cleenwerck I."/>
            <person name="Vandamme P."/>
            <person name="Trcek J."/>
        </authorList>
    </citation>
    <scope>NUCLEOTIDE SEQUENCE [LARGE SCALE GENOMIC DNA]</scope>
    <source>
        <strain evidence="4 5">LMG 22125</strain>
    </source>
</reference>
<dbReference type="Pfam" id="PF00005">
    <property type="entry name" value="ABC_tran"/>
    <property type="match status" value="1"/>
</dbReference>
<feature type="domain" description="ABC transporter" evidence="3">
    <location>
        <begin position="2"/>
        <end position="236"/>
    </location>
</feature>
<dbReference type="AlphaFoldDB" id="A0A2V4RJS8"/>
<sequence length="241" mass="27110">MTQDQGLRAAFYGRIGAFRYNVEFTLPGHGITALSGPSGCGKSTVLRCIAGLERSAEGYCHFNGRIWQDGRKFIPAWKRPVGFVFQHPSLFPHMSVRQNLVFGSPGNWRASLRSGFSEVVTILDLETLLDRNVTQLSGGEKQRVAIGRALLRRPLLLLMDEPLSALDQARKSRILPYLKAFSKRMNIPVLYISHDRKEIDYLTDRIILMDAGQTFNPSINHDMENTACRKYPVFSAPLLGE</sequence>
<evidence type="ECO:0000256" key="1">
    <source>
        <dbReference type="ARBA" id="ARBA00022741"/>
    </source>
</evidence>
<name>A0A2V4RJS8_9PROT</name>
<accession>A0A2V4RJS8</accession>
<dbReference type="Gene3D" id="3.40.50.300">
    <property type="entry name" value="P-loop containing nucleotide triphosphate hydrolases"/>
    <property type="match status" value="1"/>
</dbReference>
<dbReference type="Proteomes" id="UP000247371">
    <property type="component" value="Unassembled WGS sequence"/>
</dbReference>
<comment type="caution">
    <text evidence="4">The sequence shown here is derived from an EMBL/GenBank/DDBJ whole genome shotgun (WGS) entry which is preliminary data.</text>
</comment>
<evidence type="ECO:0000259" key="3">
    <source>
        <dbReference type="PROSITE" id="PS50893"/>
    </source>
</evidence>
<dbReference type="GO" id="GO:0016887">
    <property type="term" value="F:ATP hydrolysis activity"/>
    <property type="evidence" value="ECO:0007669"/>
    <property type="project" value="InterPro"/>
</dbReference>
<evidence type="ECO:0000313" key="5">
    <source>
        <dbReference type="Proteomes" id="UP000247371"/>
    </source>
</evidence>
<dbReference type="PROSITE" id="PS50893">
    <property type="entry name" value="ABC_TRANSPORTER_2"/>
    <property type="match status" value="1"/>
</dbReference>
<keyword evidence="2 4" id="KW-0067">ATP-binding</keyword>
<keyword evidence="1" id="KW-0547">Nucleotide-binding</keyword>
<evidence type="ECO:0000313" key="4">
    <source>
        <dbReference type="EMBL" id="PYD68955.1"/>
    </source>
</evidence>
<dbReference type="InterPro" id="IPR027417">
    <property type="entry name" value="P-loop_NTPase"/>
</dbReference>
<dbReference type="PROSITE" id="PS00211">
    <property type="entry name" value="ABC_TRANSPORTER_1"/>
    <property type="match status" value="1"/>
</dbReference>
<dbReference type="InterPro" id="IPR003593">
    <property type="entry name" value="AAA+_ATPase"/>
</dbReference>
<protein>
    <submittedName>
        <fullName evidence="4">Molybdenum ABC transporter ATP-binding protein</fullName>
    </submittedName>
</protein>
<dbReference type="InterPro" id="IPR017871">
    <property type="entry name" value="ABC_transporter-like_CS"/>
</dbReference>
<dbReference type="PANTHER" id="PTHR43514:SF10">
    <property type="entry name" value="MOLYBDENUM IMPORT ATP-BINDING PROTEIN MODC 2"/>
    <property type="match status" value="1"/>
</dbReference>